<dbReference type="EC" id="4.3.1.17" evidence="5"/>
<dbReference type="InterPro" id="IPR050147">
    <property type="entry name" value="Ser/Thr_Dehydratase"/>
</dbReference>
<dbReference type="GO" id="GO:0030170">
    <property type="term" value="F:pyridoxal phosphate binding"/>
    <property type="evidence" value="ECO:0007669"/>
    <property type="project" value="InterPro"/>
</dbReference>
<dbReference type="InterPro" id="IPR001926">
    <property type="entry name" value="TrpB-like_PALP"/>
</dbReference>
<dbReference type="AlphaFoldDB" id="A0A364N3W9"/>
<feature type="compositionally biased region" description="Basic and acidic residues" evidence="11">
    <location>
        <begin position="513"/>
        <end position="546"/>
    </location>
</feature>
<reference evidence="14" key="1">
    <citation type="submission" date="2018-05" db="EMBL/GenBank/DDBJ databases">
        <title>Draft genome sequence of Stemphylium lycopersici strain CIDEFI 213.</title>
        <authorList>
            <person name="Medina R."/>
            <person name="Franco M.E.E."/>
            <person name="Lucentini C.G."/>
            <person name="Saparrat M.C.N."/>
            <person name="Balatti P.A."/>
        </authorList>
    </citation>
    <scope>NUCLEOTIDE SEQUENCE [LARGE SCALE GENOMIC DNA]</scope>
    <source>
        <strain evidence="14">CIDEFI 213</strain>
    </source>
</reference>
<dbReference type="PROSITE" id="PS00165">
    <property type="entry name" value="DEHYDRATASE_SER_THR"/>
    <property type="match status" value="1"/>
</dbReference>
<dbReference type="SUPFAM" id="SSF53686">
    <property type="entry name" value="Tryptophan synthase beta subunit-like PLP-dependent enzymes"/>
    <property type="match status" value="1"/>
</dbReference>
<dbReference type="GO" id="GO:0006567">
    <property type="term" value="P:L-threonine catabolic process"/>
    <property type="evidence" value="ECO:0007669"/>
    <property type="project" value="TreeGrafter"/>
</dbReference>
<proteinExistence type="inferred from homology"/>
<protein>
    <recommendedName>
        <fullName evidence="5">L-serine ammonia-lyase</fullName>
        <ecNumber evidence="5">4.3.1.17</ecNumber>
    </recommendedName>
</protein>
<dbReference type="PANTHER" id="PTHR48078">
    <property type="entry name" value="THREONINE DEHYDRATASE, MITOCHONDRIAL-RELATED"/>
    <property type="match status" value="1"/>
</dbReference>
<evidence type="ECO:0000256" key="9">
    <source>
        <dbReference type="ARBA" id="ARBA00023239"/>
    </source>
</evidence>
<evidence type="ECO:0000313" key="14">
    <source>
        <dbReference type="Proteomes" id="UP000249619"/>
    </source>
</evidence>
<keyword evidence="8" id="KW-0663">Pyridoxal phosphate</keyword>
<evidence type="ECO:0000256" key="1">
    <source>
        <dbReference type="ARBA" id="ARBA00001933"/>
    </source>
</evidence>
<evidence type="ECO:0000256" key="11">
    <source>
        <dbReference type="SAM" id="MobiDB-lite"/>
    </source>
</evidence>
<evidence type="ECO:0000256" key="6">
    <source>
        <dbReference type="ARBA" id="ARBA00022432"/>
    </source>
</evidence>
<sequence length="805" mass="87210">MAVKESYTDEQPQQNPWVQTPLRESYALSEAAGCRVFLKLETLQPSGSFKSRGIGNYILRRLEEFPKGTRPHIFASSGGNAGLAAVHSARALNLDCTVVVPTSTAPLMVAKLRAAGAYDVIQYGAAWKDADAYLKEEIIPNAQTETIYCPPYDHPDIWEGNSTCMYEIASQMPGGEEPDVLICSVGGGGLLNGICQAMDALSMTKTEIIAMETAGAESLNAALQAKEAITLPKITSQATSLGISRVTDATLKYAQRGNVHSVVLPDAEAAMGCWRLADDERIMVELACGINVALCYDGRLEKALGRPVSPEEKVVIVLCGGSNVTSKMLCDWRHEYAYIEEETEARRRQSDSALGSETQSRAGSVKDVDMGMSSVPMVSTMFVDQAIERGMSGNGVAIRKNTKWVTDGGRSATQRAGPQKEVHIVELKSQYGSQKASVSRNLNDISPETGHVDAARDEMKQTAAETGPVSAKPNDCTRSQAIAIDFSGLEQTRRRPDDTPISYCSTVIQDSSPVRKDTARGQEQDARTGSGTRDDDVHAGNPHDEQKTLLDSVPWYRAAKHIYATGPEGEGQRAWKAYQHIRKEHKNGARADKTMRTREQIVLKYEKPLPLPPSSGPDGVLFPSMRPRSAETRSETERDDFENQHPRKDSVFSQLSYEVPIAIEKSVGSTFDANKPLPPVPHLEAAPKPGPLIALSDGLTVNVAVECGGVGGPLAAVSLPVTRNGTPLSQSQNAHVAKKDARKPPPLNLHLPILHPAPLRTRVNAKDRGKAPNLDETPATHWRDIFVGPAHEVGESDYGGKPAFE</sequence>
<gene>
    <name evidence="13" type="ORF">DDE83_004758</name>
</gene>
<evidence type="ECO:0000313" key="13">
    <source>
        <dbReference type="EMBL" id="RAR11115.1"/>
    </source>
</evidence>
<dbReference type="STRING" id="183478.A0A364N3W9"/>
<dbReference type="GO" id="GO:0004794">
    <property type="term" value="F:threonine deaminase activity"/>
    <property type="evidence" value="ECO:0007669"/>
    <property type="project" value="TreeGrafter"/>
</dbReference>
<dbReference type="CDD" id="cd06448">
    <property type="entry name" value="L-Ser-dehyd"/>
    <property type="match status" value="1"/>
</dbReference>
<evidence type="ECO:0000256" key="7">
    <source>
        <dbReference type="ARBA" id="ARBA00022490"/>
    </source>
</evidence>
<comment type="caution">
    <text evidence="13">The sequence shown here is derived from an EMBL/GenBank/DDBJ whole genome shotgun (WGS) entry which is preliminary data.</text>
</comment>
<comment type="subcellular location">
    <subcellularLocation>
        <location evidence="2">Cytoplasm</location>
    </subcellularLocation>
</comment>
<feature type="region of interest" description="Disordered" evidence="11">
    <location>
        <begin position="607"/>
        <end position="649"/>
    </location>
</feature>
<dbReference type="GO" id="GO:0003941">
    <property type="term" value="F:L-serine ammonia-lyase activity"/>
    <property type="evidence" value="ECO:0007669"/>
    <property type="project" value="UniProtKB-EC"/>
</dbReference>
<keyword evidence="7" id="KW-0963">Cytoplasm</keyword>
<accession>A0A364N3W9</accession>
<evidence type="ECO:0000256" key="3">
    <source>
        <dbReference type="ARBA" id="ARBA00004742"/>
    </source>
</evidence>
<evidence type="ECO:0000256" key="5">
    <source>
        <dbReference type="ARBA" id="ARBA00012093"/>
    </source>
</evidence>
<keyword evidence="6" id="KW-0312">Gluconeogenesis</keyword>
<dbReference type="EMBL" id="QGDH01000060">
    <property type="protein sequence ID" value="RAR11115.1"/>
    <property type="molecule type" value="Genomic_DNA"/>
</dbReference>
<dbReference type="Gene3D" id="3.40.50.1100">
    <property type="match status" value="2"/>
</dbReference>
<dbReference type="InterPro" id="IPR000634">
    <property type="entry name" value="Ser/Thr_deHydtase_PyrdxlP-BS"/>
</dbReference>
<comment type="cofactor">
    <cofactor evidence="1">
        <name>pyridoxal 5'-phosphate</name>
        <dbReference type="ChEBI" id="CHEBI:597326"/>
    </cofactor>
</comment>
<dbReference type="GO" id="GO:0006565">
    <property type="term" value="P:L-serine catabolic process"/>
    <property type="evidence" value="ECO:0007669"/>
    <property type="project" value="TreeGrafter"/>
</dbReference>
<organism evidence="13 14">
    <name type="scientific">Stemphylium lycopersici</name>
    <name type="common">Tomato gray leaf spot disease fungus</name>
    <name type="synonym">Thyrospora lycopersici</name>
    <dbReference type="NCBI Taxonomy" id="183478"/>
    <lineage>
        <taxon>Eukaryota</taxon>
        <taxon>Fungi</taxon>
        <taxon>Dikarya</taxon>
        <taxon>Ascomycota</taxon>
        <taxon>Pezizomycotina</taxon>
        <taxon>Dothideomycetes</taxon>
        <taxon>Pleosporomycetidae</taxon>
        <taxon>Pleosporales</taxon>
        <taxon>Pleosporineae</taxon>
        <taxon>Pleosporaceae</taxon>
        <taxon>Stemphylium</taxon>
    </lineage>
</organism>
<dbReference type="InterPro" id="IPR036052">
    <property type="entry name" value="TrpB-like_PALP_sf"/>
</dbReference>
<feature type="region of interest" description="Disordered" evidence="11">
    <location>
        <begin position="489"/>
        <end position="546"/>
    </location>
</feature>
<feature type="domain" description="Tryptophan synthase beta chain-like PALP" evidence="12">
    <location>
        <begin position="19"/>
        <end position="320"/>
    </location>
</feature>
<dbReference type="GO" id="GO:0006094">
    <property type="term" value="P:gluconeogenesis"/>
    <property type="evidence" value="ECO:0007669"/>
    <property type="project" value="UniProtKB-KW"/>
</dbReference>
<dbReference type="GO" id="GO:0005737">
    <property type="term" value="C:cytoplasm"/>
    <property type="evidence" value="ECO:0007669"/>
    <property type="project" value="UniProtKB-SubCell"/>
</dbReference>
<dbReference type="PANTHER" id="PTHR48078:SF2">
    <property type="entry name" value="CATABOLIC L-SERINE_THREONINE DEHYDRATASE"/>
    <property type="match status" value="1"/>
</dbReference>
<dbReference type="FunFam" id="3.40.50.1100:FF:000040">
    <property type="entry name" value="L-serine dehydratase, putative"/>
    <property type="match status" value="1"/>
</dbReference>
<keyword evidence="9" id="KW-0456">Lyase</keyword>
<comment type="similarity">
    <text evidence="4">Belongs to the serine/threonine dehydratase family.</text>
</comment>
<comment type="catalytic activity">
    <reaction evidence="10">
        <text>L-serine = pyruvate + NH4(+)</text>
        <dbReference type="Rhea" id="RHEA:19169"/>
        <dbReference type="ChEBI" id="CHEBI:15361"/>
        <dbReference type="ChEBI" id="CHEBI:28938"/>
        <dbReference type="ChEBI" id="CHEBI:33384"/>
        <dbReference type="EC" id="4.3.1.17"/>
    </reaction>
</comment>
<comment type="pathway">
    <text evidence="3">Carbohydrate biosynthesis; gluconeogenesis.</text>
</comment>
<name>A0A364N3W9_STELY</name>
<evidence type="ECO:0000256" key="10">
    <source>
        <dbReference type="ARBA" id="ARBA00049406"/>
    </source>
</evidence>
<dbReference type="GO" id="GO:0009097">
    <property type="term" value="P:isoleucine biosynthetic process"/>
    <property type="evidence" value="ECO:0007669"/>
    <property type="project" value="TreeGrafter"/>
</dbReference>
<evidence type="ECO:0000256" key="8">
    <source>
        <dbReference type="ARBA" id="ARBA00022898"/>
    </source>
</evidence>
<evidence type="ECO:0000259" key="12">
    <source>
        <dbReference type="Pfam" id="PF00291"/>
    </source>
</evidence>
<feature type="compositionally biased region" description="Polar residues" evidence="11">
    <location>
        <begin position="502"/>
        <end position="512"/>
    </location>
</feature>
<keyword evidence="14" id="KW-1185">Reference proteome</keyword>
<feature type="compositionally biased region" description="Basic and acidic residues" evidence="11">
    <location>
        <begin position="628"/>
        <end position="649"/>
    </location>
</feature>
<dbReference type="Pfam" id="PF00291">
    <property type="entry name" value="PALP"/>
    <property type="match status" value="1"/>
</dbReference>
<evidence type="ECO:0000256" key="4">
    <source>
        <dbReference type="ARBA" id="ARBA00010869"/>
    </source>
</evidence>
<dbReference type="Proteomes" id="UP000249619">
    <property type="component" value="Unassembled WGS sequence"/>
</dbReference>
<evidence type="ECO:0000256" key="2">
    <source>
        <dbReference type="ARBA" id="ARBA00004496"/>
    </source>
</evidence>